<dbReference type="RefSeq" id="WP_258542798.1">
    <property type="nucleotide sequence ID" value="NZ_OU015584.1"/>
</dbReference>
<dbReference type="KEGG" id="ptan:CRYO30217_02579"/>
<evidence type="ECO:0000256" key="2">
    <source>
        <dbReference type="HAMAP-Rule" id="MF_00457"/>
    </source>
</evidence>
<dbReference type="InterPro" id="IPR001279">
    <property type="entry name" value="Metallo-B-lactamas"/>
</dbReference>
<feature type="domain" description="Metallo-beta-lactamase" evidence="3">
    <location>
        <begin position="7"/>
        <end position="190"/>
    </location>
</feature>
<dbReference type="Gene3D" id="3.60.15.10">
    <property type="entry name" value="Ribonuclease Z/Hydroxyacylglutathione hydrolase-like"/>
    <property type="match status" value="1"/>
</dbReference>
<dbReference type="SUPFAM" id="SSF56281">
    <property type="entry name" value="Metallo-hydrolase/oxidoreductase"/>
    <property type="match status" value="1"/>
</dbReference>
<dbReference type="Proteomes" id="UP000683507">
    <property type="component" value="Chromosome"/>
</dbReference>
<dbReference type="PANTHER" id="PTHR43546:SF3">
    <property type="entry name" value="UPF0173 METAL-DEPENDENT HYDROLASE MJ1163"/>
    <property type="match status" value="1"/>
</dbReference>
<keyword evidence="1 2" id="KW-0378">Hydrolase</keyword>
<sequence>MKMTFLGHATIYVEIKGKKILFDPFITPNELAKEIDVNSLEADYIFVSHGHEDHVADVESIAKRTGATIVSNFEIAMWFNGKGCENYHPMNHGGSWDFDFGRVKYVNAVHSSTLPDGSSGGNPGGFVFETDEGNFYYAGDTALTMDMKLIPAQTNLDFAILPIGDNFTMGVDDAILAAGFVGVDKVLAMHFDTFGFIEIDHDQAKAKFKEADIELTILGIGESAEF</sequence>
<dbReference type="Pfam" id="PF13483">
    <property type="entry name" value="Lactamase_B_3"/>
    <property type="match status" value="1"/>
</dbReference>
<dbReference type="AlphaFoldDB" id="A0A916JNX8"/>
<name>A0A916JNX8_9FLAO</name>
<dbReference type="NCBIfam" id="NF001911">
    <property type="entry name" value="PRK00685.1"/>
    <property type="match status" value="1"/>
</dbReference>
<dbReference type="SMART" id="SM00849">
    <property type="entry name" value="Lactamase_B"/>
    <property type="match status" value="1"/>
</dbReference>
<dbReference type="EMBL" id="OU015584">
    <property type="protein sequence ID" value="CAG5084837.1"/>
    <property type="molecule type" value="Genomic_DNA"/>
</dbReference>
<dbReference type="InterPro" id="IPR022877">
    <property type="entry name" value="UPF0173"/>
</dbReference>
<evidence type="ECO:0000256" key="1">
    <source>
        <dbReference type="ARBA" id="ARBA00022801"/>
    </source>
</evidence>
<comment type="similarity">
    <text evidence="2">Belongs to the UPF0173 family.</text>
</comment>
<dbReference type="InterPro" id="IPR036866">
    <property type="entry name" value="RibonucZ/Hydroxyglut_hydro"/>
</dbReference>
<dbReference type="PANTHER" id="PTHR43546">
    <property type="entry name" value="UPF0173 METAL-DEPENDENT HYDROLASE MJ1163-RELATED"/>
    <property type="match status" value="1"/>
</dbReference>
<organism evidence="4 5">
    <name type="scientific">Parvicella tangerina</name>
    <dbReference type="NCBI Taxonomy" id="2829795"/>
    <lineage>
        <taxon>Bacteria</taxon>
        <taxon>Pseudomonadati</taxon>
        <taxon>Bacteroidota</taxon>
        <taxon>Flavobacteriia</taxon>
        <taxon>Flavobacteriales</taxon>
        <taxon>Parvicellaceae</taxon>
        <taxon>Parvicella</taxon>
    </lineage>
</organism>
<protein>
    <recommendedName>
        <fullName evidence="2">UPF0173 metal-dependent hydrolase CRYO30217_02579</fullName>
    </recommendedName>
</protein>
<proteinExistence type="inferred from homology"/>
<accession>A0A916JNX8</accession>
<dbReference type="HAMAP" id="MF_00457">
    <property type="entry name" value="UPF0173"/>
    <property type="match status" value="1"/>
</dbReference>
<gene>
    <name evidence="4" type="ORF">CRYO30217_02579</name>
</gene>
<keyword evidence="5" id="KW-1185">Reference proteome</keyword>
<dbReference type="GO" id="GO:0016787">
    <property type="term" value="F:hydrolase activity"/>
    <property type="evidence" value="ECO:0007669"/>
    <property type="project" value="UniProtKB-UniRule"/>
</dbReference>
<evidence type="ECO:0000259" key="3">
    <source>
        <dbReference type="SMART" id="SM00849"/>
    </source>
</evidence>
<evidence type="ECO:0000313" key="4">
    <source>
        <dbReference type="EMBL" id="CAG5084837.1"/>
    </source>
</evidence>
<evidence type="ECO:0000313" key="5">
    <source>
        <dbReference type="Proteomes" id="UP000683507"/>
    </source>
</evidence>
<reference evidence="4" key="1">
    <citation type="submission" date="2021-04" db="EMBL/GenBank/DDBJ databases">
        <authorList>
            <person name="Rodrigo-Torres L."/>
            <person name="Arahal R. D."/>
            <person name="Lucena T."/>
        </authorList>
    </citation>
    <scope>NUCLEOTIDE SEQUENCE</scope>
    <source>
        <strain evidence="4">AS29M-1</strain>
    </source>
</reference>
<dbReference type="InterPro" id="IPR050114">
    <property type="entry name" value="UPF0173_UPF0282_UlaG_hydrolase"/>
</dbReference>